<organism evidence="1 2">
    <name type="scientific">Catharanthus roseus</name>
    <name type="common">Madagascar periwinkle</name>
    <name type="synonym">Vinca rosea</name>
    <dbReference type="NCBI Taxonomy" id="4058"/>
    <lineage>
        <taxon>Eukaryota</taxon>
        <taxon>Viridiplantae</taxon>
        <taxon>Streptophyta</taxon>
        <taxon>Embryophyta</taxon>
        <taxon>Tracheophyta</taxon>
        <taxon>Spermatophyta</taxon>
        <taxon>Magnoliopsida</taxon>
        <taxon>eudicotyledons</taxon>
        <taxon>Gunneridae</taxon>
        <taxon>Pentapetalae</taxon>
        <taxon>asterids</taxon>
        <taxon>lamiids</taxon>
        <taxon>Gentianales</taxon>
        <taxon>Apocynaceae</taxon>
        <taxon>Rauvolfioideae</taxon>
        <taxon>Vinceae</taxon>
        <taxon>Catharanthinae</taxon>
        <taxon>Catharanthus</taxon>
    </lineage>
</organism>
<dbReference type="Proteomes" id="UP001060085">
    <property type="component" value="Linkage Group LG05"/>
</dbReference>
<keyword evidence="2" id="KW-1185">Reference proteome</keyword>
<proteinExistence type="predicted"/>
<dbReference type="EMBL" id="CM044705">
    <property type="protein sequence ID" value="KAI5663845.1"/>
    <property type="molecule type" value="Genomic_DNA"/>
</dbReference>
<accession>A0ACC0AU95</accession>
<comment type="caution">
    <text evidence="1">The sequence shown here is derived from an EMBL/GenBank/DDBJ whole genome shotgun (WGS) entry which is preliminary data.</text>
</comment>
<name>A0ACC0AU95_CATRO</name>
<gene>
    <name evidence="1" type="ORF">M9H77_23168</name>
</gene>
<evidence type="ECO:0000313" key="2">
    <source>
        <dbReference type="Proteomes" id="UP001060085"/>
    </source>
</evidence>
<evidence type="ECO:0000313" key="1">
    <source>
        <dbReference type="EMBL" id="KAI5663845.1"/>
    </source>
</evidence>
<sequence length="288" mass="30716">MGNPINRLEPWNHLEGKVVLVTGASSGLGRDFCLNLARAGCKIVAAARRVDRLKSLCDEINQIFVSSITSPMLDSNSDPSAVAIELDVTADAATIESSVQKAWDAFGYVDALVNNAGIRGKVSSSLDLPAEDWNSVVTTNLTGAWLVSKYVGVHMRESGRGGSIINISSVSGLNRAQMRGGVAYSSSKAGMDSMTRIMALELGQHRIRVNGIAPGVFPSEITQGLLKKDWVKNVESRTVPLKTFGQTDPGLTSLVRFLVHDSSSYVSGNVFIVDSGYTLPGVPLFSSL</sequence>
<reference evidence="2" key="1">
    <citation type="journal article" date="2023" name="Nat. Plants">
        <title>Single-cell RNA sequencing provides a high-resolution roadmap for understanding the multicellular compartmentation of specialized metabolism.</title>
        <authorList>
            <person name="Sun S."/>
            <person name="Shen X."/>
            <person name="Li Y."/>
            <person name="Li Y."/>
            <person name="Wang S."/>
            <person name="Li R."/>
            <person name="Zhang H."/>
            <person name="Shen G."/>
            <person name="Guo B."/>
            <person name="Wei J."/>
            <person name="Xu J."/>
            <person name="St-Pierre B."/>
            <person name="Chen S."/>
            <person name="Sun C."/>
        </authorList>
    </citation>
    <scope>NUCLEOTIDE SEQUENCE [LARGE SCALE GENOMIC DNA]</scope>
</reference>
<protein>
    <submittedName>
        <fullName evidence="1">Uncharacterized protein</fullName>
    </submittedName>
</protein>